<organism evidence="1 2">
    <name type="scientific">Nocardia puris</name>
    <dbReference type="NCBI Taxonomy" id="208602"/>
    <lineage>
        <taxon>Bacteria</taxon>
        <taxon>Bacillati</taxon>
        <taxon>Actinomycetota</taxon>
        <taxon>Actinomycetes</taxon>
        <taxon>Mycobacteriales</taxon>
        <taxon>Nocardiaceae</taxon>
        <taxon>Nocardia</taxon>
    </lineage>
</organism>
<dbReference type="Proteomes" id="UP000252586">
    <property type="component" value="Unassembled WGS sequence"/>
</dbReference>
<comment type="caution">
    <text evidence="1">The sequence shown here is derived from an EMBL/GenBank/DDBJ whole genome shotgun (WGS) entry which is preliminary data.</text>
</comment>
<evidence type="ECO:0000313" key="1">
    <source>
        <dbReference type="EMBL" id="RBO87494.1"/>
    </source>
</evidence>
<dbReference type="AlphaFoldDB" id="A0A366DDK1"/>
<gene>
    <name evidence="1" type="ORF">DFR74_111200</name>
</gene>
<accession>A0A366DDK1</accession>
<protein>
    <submittedName>
        <fullName evidence="1">Uncharacterized protein</fullName>
    </submittedName>
</protein>
<name>A0A366DDK1_9NOCA</name>
<reference evidence="1 2" key="1">
    <citation type="submission" date="2018-06" db="EMBL/GenBank/DDBJ databases">
        <title>Genomic Encyclopedia of Type Strains, Phase IV (KMG-IV): sequencing the most valuable type-strain genomes for metagenomic binning, comparative biology and taxonomic classification.</title>
        <authorList>
            <person name="Goeker M."/>
        </authorList>
    </citation>
    <scope>NUCLEOTIDE SEQUENCE [LARGE SCALE GENOMIC DNA]</scope>
    <source>
        <strain evidence="1 2">DSM 44599</strain>
    </source>
</reference>
<proteinExistence type="predicted"/>
<sequence length="86" mass="9796">MAVRGMNPPARIRIRERVRWFRVGDLIEADYLVMRTPTPRNPAHVSVLAPIEPEQAHELVINQAWWVSPTRVTLESLTWGIGGDPT</sequence>
<keyword evidence="2" id="KW-1185">Reference proteome</keyword>
<evidence type="ECO:0000313" key="2">
    <source>
        <dbReference type="Proteomes" id="UP000252586"/>
    </source>
</evidence>
<dbReference type="EMBL" id="QNRE01000011">
    <property type="protein sequence ID" value="RBO87494.1"/>
    <property type="molecule type" value="Genomic_DNA"/>
</dbReference>